<evidence type="ECO:0000256" key="3">
    <source>
        <dbReference type="ARBA" id="ARBA00022989"/>
    </source>
</evidence>
<dbReference type="InterPro" id="IPR023408">
    <property type="entry name" value="MscS_beta-dom_sf"/>
</dbReference>
<dbReference type="Gene3D" id="2.30.30.60">
    <property type="match status" value="1"/>
</dbReference>
<dbReference type="Proteomes" id="UP000248798">
    <property type="component" value="Unassembled WGS sequence"/>
</dbReference>
<evidence type="ECO:0000259" key="6">
    <source>
        <dbReference type="Pfam" id="PF00924"/>
    </source>
</evidence>
<evidence type="ECO:0000313" key="10">
    <source>
        <dbReference type="Proteomes" id="UP000293902"/>
    </source>
</evidence>
<reference evidence="8 9" key="1">
    <citation type="submission" date="2018-06" db="EMBL/GenBank/DDBJ databases">
        <title>Complete Genome Sequence of Desulfobacter hydrogenophilus (DSM3380).</title>
        <authorList>
            <person name="Marietou A."/>
            <person name="Schreiber L."/>
            <person name="Marshall I."/>
            <person name="Jorgensen B."/>
        </authorList>
    </citation>
    <scope>NUCLEOTIDE SEQUENCE [LARGE SCALE GENOMIC DNA]</scope>
    <source>
        <strain evidence="8 9">DSM 3380</strain>
    </source>
</reference>
<keyword evidence="2 5" id="KW-0812">Transmembrane</keyword>
<accession>A0A328FFF2</accession>
<name>A0A328FFF2_9BACT</name>
<evidence type="ECO:0000256" key="1">
    <source>
        <dbReference type="ARBA" id="ARBA00004370"/>
    </source>
</evidence>
<dbReference type="GO" id="GO:0016020">
    <property type="term" value="C:membrane"/>
    <property type="evidence" value="ECO:0007669"/>
    <property type="project" value="UniProtKB-SubCell"/>
</dbReference>
<evidence type="ECO:0000256" key="4">
    <source>
        <dbReference type="ARBA" id="ARBA00023136"/>
    </source>
</evidence>
<feature type="transmembrane region" description="Helical" evidence="5">
    <location>
        <begin position="12"/>
        <end position="34"/>
    </location>
</feature>
<evidence type="ECO:0000313" key="8">
    <source>
        <dbReference type="EMBL" id="RAM03338.1"/>
    </source>
</evidence>
<keyword evidence="3 5" id="KW-1133">Transmembrane helix</keyword>
<dbReference type="PANTHER" id="PTHR30221:SF1">
    <property type="entry name" value="SMALL-CONDUCTANCE MECHANOSENSITIVE CHANNEL"/>
    <property type="match status" value="1"/>
</dbReference>
<dbReference type="InterPro" id="IPR006685">
    <property type="entry name" value="MscS_channel_2nd"/>
</dbReference>
<evidence type="ECO:0000313" key="9">
    <source>
        <dbReference type="Proteomes" id="UP000248798"/>
    </source>
</evidence>
<evidence type="ECO:0000256" key="5">
    <source>
        <dbReference type="SAM" id="Phobius"/>
    </source>
</evidence>
<comment type="subcellular location">
    <subcellularLocation>
        <location evidence="1">Membrane</location>
    </subcellularLocation>
</comment>
<dbReference type="AlphaFoldDB" id="A0A328FFF2"/>
<feature type="transmembrane region" description="Helical" evidence="5">
    <location>
        <begin position="79"/>
        <end position="98"/>
    </location>
</feature>
<dbReference type="EMBL" id="CP036313">
    <property type="protein sequence ID" value="QBH12696.1"/>
    <property type="molecule type" value="Genomic_DNA"/>
</dbReference>
<dbReference type="OrthoDB" id="9784565at2"/>
<protein>
    <submittedName>
        <fullName evidence="8">Mechanosensitive ion channel family protein</fullName>
    </submittedName>
</protein>
<keyword evidence="10" id="KW-1185">Reference proteome</keyword>
<dbReference type="EMBL" id="QLNI01000005">
    <property type="protein sequence ID" value="RAM03338.1"/>
    <property type="molecule type" value="Genomic_DNA"/>
</dbReference>
<evidence type="ECO:0000313" key="7">
    <source>
        <dbReference type="EMBL" id="QBH12696.1"/>
    </source>
</evidence>
<feature type="domain" description="Mechanosensitive ion channel MscS" evidence="6">
    <location>
        <begin position="96"/>
        <end position="162"/>
    </location>
</feature>
<proteinExistence type="predicted"/>
<gene>
    <name evidence="8" type="ORF">DO021_03345</name>
    <name evidence="7" type="ORF">EYB58_07120</name>
</gene>
<dbReference type="Gene3D" id="1.10.287.1260">
    <property type="match status" value="1"/>
</dbReference>
<dbReference type="RefSeq" id="WP_111953710.1">
    <property type="nucleotide sequence ID" value="NZ_CP036313.1"/>
</dbReference>
<dbReference type="SUPFAM" id="SSF50182">
    <property type="entry name" value="Sm-like ribonucleoproteins"/>
    <property type="match status" value="1"/>
</dbReference>
<dbReference type="InterPro" id="IPR045275">
    <property type="entry name" value="MscS_archaea/bacteria_type"/>
</dbReference>
<evidence type="ECO:0000256" key="2">
    <source>
        <dbReference type="ARBA" id="ARBA00022692"/>
    </source>
</evidence>
<dbReference type="Proteomes" id="UP000293902">
    <property type="component" value="Chromosome"/>
</dbReference>
<dbReference type="InterPro" id="IPR010920">
    <property type="entry name" value="LSM_dom_sf"/>
</dbReference>
<feature type="transmembrane region" description="Helical" evidence="5">
    <location>
        <begin position="46"/>
        <end position="67"/>
    </location>
</feature>
<keyword evidence="4 5" id="KW-0472">Membrane</keyword>
<dbReference type="Pfam" id="PF00924">
    <property type="entry name" value="MS_channel_2nd"/>
    <property type="match status" value="1"/>
</dbReference>
<organism evidence="8 9">
    <name type="scientific">Desulfobacter hydrogenophilus</name>
    <dbReference type="NCBI Taxonomy" id="2291"/>
    <lineage>
        <taxon>Bacteria</taxon>
        <taxon>Pseudomonadati</taxon>
        <taxon>Thermodesulfobacteriota</taxon>
        <taxon>Desulfobacteria</taxon>
        <taxon>Desulfobacterales</taxon>
        <taxon>Desulfobacteraceae</taxon>
        <taxon>Desulfobacter</taxon>
    </lineage>
</organism>
<dbReference type="PANTHER" id="PTHR30221">
    <property type="entry name" value="SMALL-CONDUCTANCE MECHANOSENSITIVE CHANNEL"/>
    <property type="match status" value="1"/>
</dbReference>
<dbReference type="GO" id="GO:0008381">
    <property type="term" value="F:mechanosensitive monoatomic ion channel activity"/>
    <property type="evidence" value="ECO:0007669"/>
    <property type="project" value="InterPro"/>
</dbReference>
<reference evidence="7 10" key="2">
    <citation type="submission" date="2019-02" db="EMBL/GenBank/DDBJ databases">
        <title>Complete genome sequence of Desulfobacter hydrogenophilus AcRS1.</title>
        <authorList>
            <person name="Marietou A."/>
            <person name="Lund M.B."/>
            <person name="Marshall I.P.G."/>
            <person name="Schreiber L."/>
            <person name="Jorgensen B."/>
        </authorList>
    </citation>
    <scope>NUCLEOTIDE SEQUENCE [LARGE SCALE GENOMIC DNA]</scope>
    <source>
        <strain evidence="7 10">AcRS1</strain>
    </source>
</reference>
<sequence>MELFQQINQEALIRGALVAGLALVLIGLSQRTIPWIADRLSGRQRLYALATVPLIRLVIILVAPWMIIPIVVDPTAENIFALLGALGLALGFAFKDYVGSLIAGIVTLYELPYRLGDWVSVEGVYGEVKSIGMRSFEILTPDDTMVVIPHLKLWGENIFNANDGSRHLQCAANFYLHPEHDPRQVIQALEDTAMTSVYLQVLKPVTIIASEGPWATEYRVKAYPVDPGDQFRFTTDLTLRGKQALMALGVRFPTYGAPGNENPGLKI</sequence>